<evidence type="ECO:0000313" key="4">
    <source>
        <dbReference type="EMBL" id="KAJ1606621.1"/>
    </source>
</evidence>
<dbReference type="EMBL" id="JAPCXC010000074">
    <property type="protein sequence ID" value="KAJ1606621.1"/>
    <property type="molecule type" value="Genomic_DNA"/>
</dbReference>
<feature type="transmembrane region" description="Helical" evidence="3">
    <location>
        <begin position="7"/>
        <end position="26"/>
    </location>
</feature>
<evidence type="ECO:0000256" key="3">
    <source>
        <dbReference type="SAM" id="Phobius"/>
    </source>
</evidence>
<feature type="region of interest" description="Disordered" evidence="2">
    <location>
        <begin position="165"/>
        <end position="364"/>
    </location>
</feature>
<evidence type="ECO:0000256" key="1">
    <source>
        <dbReference type="ARBA" id="ARBA00023157"/>
    </source>
</evidence>
<dbReference type="GO" id="GO:0005509">
    <property type="term" value="F:calcium ion binding"/>
    <property type="evidence" value="ECO:0007669"/>
    <property type="project" value="InterPro"/>
</dbReference>
<feature type="compositionally biased region" description="Basic residues" evidence="2">
    <location>
        <begin position="69"/>
        <end position="81"/>
    </location>
</feature>
<dbReference type="InterPro" id="IPR018097">
    <property type="entry name" value="EGF_Ca-bd_CS"/>
</dbReference>
<proteinExistence type="predicted"/>
<feature type="compositionally biased region" description="Polar residues" evidence="2">
    <location>
        <begin position="46"/>
        <end position="60"/>
    </location>
</feature>
<dbReference type="PROSITE" id="PS01187">
    <property type="entry name" value="EGF_CA"/>
    <property type="match status" value="1"/>
</dbReference>
<keyword evidence="1" id="KW-1015">Disulfide bond</keyword>
<protein>
    <submittedName>
        <fullName evidence="4">Latent transforming growth factor beta binding protein</fullName>
    </submittedName>
</protein>
<comment type="caution">
    <text evidence="4">The sequence shown here is derived from an EMBL/GenBank/DDBJ whole genome shotgun (WGS) entry which is preliminary data.</text>
</comment>
<dbReference type="CDD" id="cd00054">
    <property type="entry name" value="EGF_CA"/>
    <property type="match status" value="1"/>
</dbReference>
<dbReference type="OrthoDB" id="339125at2759"/>
<dbReference type="Proteomes" id="UP001067231">
    <property type="component" value="Unassembled WGS sequence"/>
</dbReference>
<feature type="compositionally biased region" description="Low complexity" evidence="2">
    <location>
        <begin position="165"/>
        <end position="357"/>
    </location>
</feature>
<sequence>MFGVFNIKYIFSICLLLINFIVIFGSDIDQQETWILPEYQNEYDETNNSTYSDEGTSNLSRKVVESQNHSHRHSRHHKSHRNSRYYNTYYNQYIPKYTDTTDDEQSHTSNYFAYIPEGNQYYHYNRHHKNVYQMGWNDHKNNYILNLTSTSTGHPIYPVPATTTTTTTTSGISTTTTSHTITQNTTTTSTTRKPNNSTITTTKHPSIPTTTTTKHPTTSTTTTTPEATTTSTTTQEVITTTSTTITTTPEVTTTSTTKHTTTSTTTTTAPKTTTTSTTKHTTSTTTTTTPEVTTTTSTTTTTSPEITTSTTKHTTTSTTITTTPEATTTTSTTTTTTPEVTTTSTTTKITPGVTITTNEPSTNSEQPKYAVSLVMDLSKVPNVDQMKEINLSANIIYRNLVESGVNAEILSVPISDSNKIQDHSSFLSTVQGSKNQVRVDRLLSMVVQQNSERALNVIAQQNNTANHHHLIQKKYQNNMLLKRKKIVYITAGYNGCTSEKTCPGIVNLKKDVDIYFISLSKDPKMYHEMEYISTEPASIHSILMNKTELSIEAPHISKWIRDEYRFNNPMFLLPKKVKSNFKNEVCSKCSKNADCFVHSIFETTHDLSKFECVCSKGWTGDGFTCNDINECKEANYCDKSQCCVNTPGGFECKSPKNGKC</sequence>
<dbReference type="Gene3D" id="2.10.25.10">
    <property type="entry name" value="Laminin"/>
    <property type="match status" value="1"/>
</dbReference>
<dbReference type="AlphaFoldDB" id="A0A9D5DEY2"/>
<organism evidence="4">
    <name type="scientific">Cryptosporidium canis</name>
    <dbReference type="NCBI Taxonomy" id="195482"/>
    <lineage>
        <taxon>Eukaryota</taxon>
        <taxon>Sar</taxon>
        <taxon>Alveolata</taxon>
        <taxon>Apicomplexa</taxon>
        <taxon>Conoidasida</taxon>
        <taxon>Coccidia</taxon>
        <taxon>Eucoccidiorida</taxon>
        <taxon>Eimeriorina</taxon>
        <taxon>Cryptosporidiidae</taxon>
        <taxon>Cryptosporidium</taxon>
    </lineage>
</organism>
<name>A0A9D5DEY2_9CRYT</name>
<keyword evidence="3" id="KW-1133">Transmembrane helix</keyword>
<reference evidence="4" key="1">
    <citation type="submission" date="2022-10" db="EMBL/GenBank/DDBJ databases">
        <title>Adaptive evolution leads to modifications in subtelomeric GC content in a zoonotic Cryptosporidium species.</title>
        <authorList>
            <person name="Li J."/>
            <person name="Feng Y."/>
            <person name="Xiao L."/>
        </authorList>
    </citation>
    <scope>NUCLEOTIDE SEQUENCE</scope>
    <source>
        <strain evidence="4">33844</strain>
    </source>
</reference>
<keyword evidence="3" id="KW-0472">Membrane</keyword>
<accession>A0A9D5DEY2</accession>
<evidence type="ECO:0000256" key="2">
    <source>
        <dbReference type="SAM" id="MobiDB-lite"/>
    </source>
</evidence>
<keyword evidence="3" id="KW-0812">Transmembrane</keyword>
<feature type="region of interest" description="Disordered" evidence="2">
    <location>
        <begin position="46"/>
        <end position="81"/>
    </location>
</feature>
<gene>
    <name evidence="4" type="ORF">OJ253_2672</name>
</gene>